<gene>
    <name evidence="1" type="ORF">CA267_016005</name>
</gene>
<dbReference type="Proteomes" id="UP000219285">
    <property type="component" value="Chromosome"/>
</dbReference>
<protein>
    <submittedName>
        <fullName evidence="1">Uncharacterized protein</fullName>
    </submittedName>
</protein>
<keyword evidence="2" id="KW-1185">Reference proteome</keyword>
<dbReference type="EMBL" id="CP052766">
    <property type="protein sequence ID" value="QJR82146.1"/>
    <property type="molecule type" value="Genomic_DNA"/>
</dbReference>
<dbReference type="AlphaFoldDB" id="A0A6M4MJ63"/>
<evidence type="ECO:0000313" key="1">
    <source>
        <dbReference type="EMBL" id="QJR82146.1"/>
    </source>
</evidence>
<organism evidence="1 2">
    <name type="scientific">Alteromonas pelagimontana</name>
    <dbReference type="NCBI Taxonomy" id="1858656"/>
    <lineage>
        <taxon>Bacteria</taxon>
        <taxon>Pseudomonadati</taxon>
        <taxon>Pseudomonadota</taxon>
        <taxon>Gammaproteobacteria</taxon>
        <taxon>Alteromonadales</taxon>
        <taxon>Alteromonadaceae</taxon>
        <taxon>Alteromonas/Salinimonas group</taxon>
        <taxon>Alteromonas</taxon>
    </lineage>
</organism>
<name>A0A6M4MJ63_9ALTE</name>
<evidence type="ECO:0000313" key="2">
    <source>
        <dbReference type="Proteomes" id="UP000219285"/>
    </source>
</evidence>
<accession>A0A6M4MJ63</accession>
<reference evidence="1 2" key="2">
    <citation type="submission" date="2020-04" db="EMBL/GenBank/DDBJ databases">
        <title>Complete genome sequence of Alteromonas pelagimontana 5.12T.</title>
        <authorList>
            <person name="Sinha R.K."/>
            <person name="Krishnan K.P."/>
            <person name="Kurian J.P."/>
        </authorList>
    </citation>
    <scope>NUCLEOTIDE SEQUENCE [LARGE SCALE GENOMIC DNA]</scope>
    <source>
        <strain evidence="1 2">5.12</strain>
    </source>
</reference>
<dbReference type="KEGG" id="apel:CA267_016005"/>
<reference evidence="2" key="1">
    <citation type="submission" date="2014-12" db="EMBL/GenBank/DDBJ databases">
        <title>Complete genome sequence of a multi-drug resistant Klebsiella pneumoniae.</title>
        <authorList>
            <person name="Hua X."/>
            <person name="Chen Q."/>
            <person name="Li X."/>
            <person name="Feng Y."/>
            <person name="Ruan Z."/>
            <person name="Yu Y."/>
        </authorList>
    </citation>
    <scope>NUCLEOTIDE SEQUENCE [LARGE SCALE GENOMIC DNA]</scope>
    <source>
        <strain evidence="2">5.12</strain>
    </source>
</reference>
<proteinExistence type="predicted"/>
<dbReference type="RefSeq" id="WP_075609859.1">
    <property type="nucleotide sequence ID" value="NZ_CP052766.1"/>
</dbReference>
<sequence>MTLMNITDIDTFKPSSAISDDEDILILYKEGKESICYVRNYLMQQEFLIISSGLVMELPEYYRPMTNIFVRVHFHVIRKFRLRIQEYVIKSNQLLHFYRFFDASIAEFFDSL</sequence>